<evidence type="ECO:0000256" key="1">
    <source>
        <dbReference type="SAM" id="MobiDB-lite"/>
    </source>
</evidence>
<gene>
    <name evidence="5" type="ORF">STRCI_007687</name>
</gene>
<dbReference type="InterPro" id="IPR045450">
    <property type="entry name" value="VMAP_C"/>
</dbReference>
<keyword evidence="6" id="KW-1185">Reference proteome</keyword>
<evidence type="ECO:0000313" key="6">
    <source>
        <dbReference type="Proteomes" id="UP001164439"/>
    </source>
</evidence>
<reference evidence="5" key="1">
    <citation type="submission" date="2022-12" db="EMBL/GenBank/DDBJ databases">
        <authorList>
            <person name="Ruckert C."/>
            <person name="Busche T."/>
            <person name="Kalinowski J."/>
            <person name="Wittmann C."/>
        </authorList>
    </citation>
    <scope>NUCLEOTIDE SEQUENCE</scope>
    <source>
        <strain evidence="5">DSM 40467</strain>
    </source>
</reference>
<feature type="domain" description="vWA-MoxR associated protein C-terminal" evidence="4">
    <location>
        <begin position="758"/>
        <end position="997"/>
    </location>
</feature>
<evidence type="ECO:0000259" key="4">
    <source>
        <dbReference type="Pfam" id="PF20028"/>
    </source>
</evidence>
<feature type="region of interest" description="Disordered" evidence="1">
    <location>
        <begin position="38"/>
        <end position="64"/>
    </location>
</feature>
<evidence type="ECO:0000259" key="3">
    <source>
        <dbReference type="Pfam" id="PF19956"/>
    </source>
</evidence>
<dbReference type="NCBIfam" id="NF041121">
    <property type="entry name" value="SAV_2336_NTERM"/>
    <property type="match status" value="1"/>
</dbReference>
<dbReference type="Pfam" id="PF19916">
    <property type="entry name" value="VMAP-M0"/>
    <property type="match status" value="1"/>
</dbReference>
<dbReference type="Pfam" id="PF20028">
    <property type="entry name" value="VMAP-C"/>
    <property type="match status" value="1"/>
</dbReference>
<feature type="domain" description="vWA-MoxR associated protein middle region 0" evidence="2">
    <location>
        <begin position="623"/>
        <end position="730"/>
    </location>
</feature>
<dbReference type="EMBL" id="CP114413">
    <property type="protein sequence ID" value="WAZ26138.1"/>
    <property type="molecule type" value="Genomic_DNA"/>
</dbReference>
<evidence type="ECO:0000259" key="2">
    <source>
        <dbReference type="Pfam" id="PF19916"/>
    </source>
</evidence>
<organism evidence="5 6">
    <name type="scientific">Streptomyces cinnabarinus</name>
    <dbReference type="NCBI Taxonomy" id="67287"/>
    <lineage>
        <taxon>Bacteria</taxon>
        <taxon>Bacillati</taxon>
        <taxon>Actinomycetota</taxon>
        <taxon>Actinomycetes</taxon>
        <taxon>Kitasatosporales</taxon>
        <taxon>Streptomycetaceae</taxon>
        <taxon>Streptomyces</taxon>
    </lineage>
</organism>
<proteinExistence type="predicted"/>
<dbReference type="RefSeq" id="WP_269663622.1">
    <property type="nucleotide sequence ID" value="NZ_CP114413.1"/>
</dbReference>
<protein>
    <submittedName>
        <fullName evidence="5">SAV_2336 family protein</fullName>
    </submittedName>
</protein>
<accession>A0ABY7KQ42</accession>
<dbReference type="InterPro" id="IPR045555">
    <property type="entry name" value="VMAP-M0"/>
</dbReference>
<dbReference type="InterPro" id="IPR047738">
    <property type="entry name" value="SAV_2336-like_N"/>
</dbReference>
<evidence type="ECO:0000313" key="5">
    <source>
        <dbReference type="EMBL" id="WAZ26138.1"/>
    </source>
</evidence>
<sequence>MTPDFDRVLTALEGIGVDPTAREAAEALWLATHIAQSATGHVDHPQRPPAQGSDKPGPVAHAPGRIDAVTPATLHASTTGVATTGAGPGPTRAVAVRVADAPALTHELDLLRALRPLKRRVPSRQRVLLDETATAERSAEERLFLPATHPEPERWLSLALVMETGPTMVVWHSLVRELTALLQRTGAFRDIRLWHLHPTPDGSAGLHPQAVPTSPLHSPREILDPTGRQAIWCVSDCVSALWRDGRADRLLELWGRGGPLALIQPLPQRLWRRTGLPLEEVRLHSGIPGLPNTRLRTARSGSAALLSGPVTGTPVPVLELDPSWLGLWTRLITATAPGGVPAVVTTTGRPRDGGTLPDGAVAATGDPLGLVRAFRAHASPQAYRLAGYLATVPLTLPVMRLVQRVMLPESRPAHLAEVLLSGLLHRARHDFVSPEYRFVDGVPEVLESTVRRSDSRRVRDEVSAYLTAHAGDARDTPAFAVLPSGQGNVTLPAPGPSFARIGLRDTSVSSGSGPAAVRGESGPRGVRELLVKRIADVVQSSLSVRHSTSRSLLVSMLESELGLPLALPENPLWVWAHDLVRTCTEQPDGLGYLVRCLQYIEQESSAVTALWPLWDEWEAFQFFDHADLYVLRPVLDRVTGRTKLTAFARRASRSRVQELPLWCETGWHVFLRLAGEATHAGELPPSLAFLVLVADRMTNEGQSTDALLLRRFNRQQASSLGAEVQLADWDRREFSQWTPRRAYRSLLVQFEPDRVETDGYYLSHWRQADLEGWHPVHGGTDRHSREELPEAVRSVVRAMEEQWFDVREPVNLEFVLPWELLNEPVEWWLKDGEHPDPTPLALDHSVVVRSLERMGRGAWHRPWFTKWRQLTERPERSHAFWSRTGGDDSYPFHLERELKEDSNAVCLVLSAPPGDDSGADRREVLAGLRAGVPIMIWDRRGLMDAAFSHAVAELVEDLRPDRLMQRVTKLRYEALALGPEAWDSHVGRHLVLLLDDPERRPGPPGPV</sequence>
<dbReference type="Proteomes" id="UP001164439">
    <property type="component" value="Chromosome"/>
</dbReference>
<name>A0ABY7KQ42_9ACTN</name>
<feature type="domain" description="Effector-associated" evidence="3">
    <location>
        <begin position="536"/>
        <end position="615"/>
    </location>
</feature>
<dbReference type="Pfam" id="PF19956">
    <property type="entry name" value="EAD2"/>
    <property type="match status" value="1"/>
</dbReference>
<dbReference type="InterPro" id="IPR045431">
    <property type="entry name" value="EAD2"/>
</dbReference>